<evidence type="ECO:0000313" key="6">
    <source>
        <dbReference type="Proteomes" id="UP000310189"/>
    </source>
</evidence>
<gene>
    <name evidence="5" type="ORF">E3P99_02392</name>
</gene>
<dbReference type="Proteomes" id="UP000310189">
    <property type="component" value="Unassembled WGS sequence"/>
</dbReference>
<keyword evidence="6" id="KW-1185">Reference proteome</keyword>
<organism evidence="5 6">
    <name type="scientific">Wallemia hederae</name>
    <dbReference type="NCBI Taxonomy" id="1540922"/>
    <lineage>
        <taxon>Eukaryota</taxon>
        <taxon>Fungi</taxon>
        <taxon>Dikarya</taxon>
        <taxon>Basidiomycota</taxon>
        <taxon>Wallemiomycotina</taxon>
        <taxon>Wallemiomycetes</taxon>
        <taxon>Wallemiales</taxon>
        <taxon>Wallemiaceae</taxon>
        <taxon>Wallemia</taxon>
    </lineage>
</organism>
<dbReference type="InterPro" id="IPR004104">
    <property type="entry name" value="Gfo/Idh/MocA-like_OxRdtase_C"/>
</dbReference>
<dbReference type="InterPro" id="IPR000683">
    <property type="entry name" value="Gfo/Idh/MocA-like_OxRdtase_N"/>
</dbReference>
<dbReference type="SUPFAM" id="SSF51735">
    <property type="entry name" value="NAD(P)-binding Rossmann-fold domains"/>
    <property type="match status" value="1"/>
</dbReference>
<evidence type="ECO:0000313" key="5">
    <source>
        <dbReference type="EMBL" id="TIA88773.1"/>
    </source>
</evidence>
<evidence type="ECO:0000256" key="2">
    <source>
        <dbReference type="ARBA" id="ARBA00023002"/>
    </source>
</evidence>
<name>A0A4V4LT32_9BASI</name>
<evidence type="ECO:0000259" key="4">
    <source>
        <dbReference type="Pfam" id="PF02894"/>
    </source>
</evidence>
<protein>
    <recommendedName>
        <fullName evidence="7">Gfo/Idh/MocA-like oxidoreductase N-terminal domain-containing protein</fullName>
    </recommendedName>
</protein>
<dbReference type="Pfam" id="PF01408">
    <property type="entry name" value="GFO_IDH_MocA"/>
    <property type="match status" value="1"/>
</dbReference>
<dbReference type="OrthoDB" id="446809at2759"/>
<dbReference type="GO" id="GO:0000166">
    <property type="term" value="F:nucleotide binding"/>
    <property type="evidence" value="ECO:0007669"/>
    <property type="project" value="InterPro"/>
</dbReference>
<sequence>MINVAIIGVGNSSNLHMPFIEAVDGLKLTHVLERKATAEKSVAREKWSHLEPFKVVNSYEEVLNDSDVNLVVITTSNTSHYDLTKGALQAGKNVVVEKPMTPSSEQALELADLATAKGLILAVFHNRRYDGDFLTVSKLIRDGKLGDISSFESRFDRFRPNTKGGWREEGDFSQGSGVLWDLSSHLIDQSVKLFGKPQQISAIVQNSRQKGELNVDDSFTVHLHYNTGKIPLVATVGASVLACFNDQLRYKVSGTSGSFIKYGFDVQEAQIKEGVKALDSSFGVDDKNSHGTYTNADLKTETVETTRGAWIDFYKNVAAAINNQMKLAVDPFSAALTVRLIELAQQSSKEGRRIDIS</sequence>
<comment type="similarity">
    <text evidence="1">Belongs to the Gfo/Idh/MocA family.</text>
</comment>
<dbReference type="Gene3D" id="3.40.50.720">
    <property type="entry name" value="NAD(P)-binding Rossmann-like Domain"/>
    <property type="match status" value="1"/>
</dbReference>
<proteinExistence type="inferred from homology"/>
<dbReference type="InterPro" id="IPR051317">
    <property type="entry name" value="Gfo/Idh/MocA_oxidoreduct"/>
</dbReference>
<evidence type="ECO:0000259" key="3">
    <source>
        <dbReference type="Pfam" id="PF01408"/>
    </source>
</evidence>
<dbReference type="EMBL" id="SPNW01000034">
    <property type="protein sequence ID" value="TIA88773.1"/>
    <property type="molecule type" value="Genomic_DNA"/>
</dbReference>
<dbReference type="SUPFAM" id="SSF55347">
    <property type="entry name" value="Glyceraldehyde-3-phosphate dehydrogenase-like, C-terminal domain"/>
    <property type="match status" value="1"/>
</dbReference>
<feature type="domain" description="Gfo/Idh/MocA-like oxidoreductase N-terminal" evidence="3">
    <location>
        <begin position="2"/>
        <end position="125"/>
    </location>
</feature>
<evidence type="ECO:0008006" key="7">
    <source>
        <dbReference type="Google" id="ProtNLM"/>
    </source>
</evidence>
<dbReference type="PANTHER" id="PTHR43708:SF5">
    <property type="entry name" value="CONSERVED EXPRESSED OXIDOREDUCTASE (EUROFUNG)-RELATED"/>
    <property type="match status" value="1"/>
</dbReference>
<dbReference type="AlphaFoldDB" id="A0A4V4LT32"/>
<dbReference type="Pfam" id="PF02894">
    <property type="entry name" value="GFO_IDH_MocA_C"/>
    <property type="match status" value="1"/>
</dbReference>
<evidence type="ECO:0000256" key="1">
    <source>
        <dbReference type="ARBA" id="ARBA00010928"/>
    </source>
</evidence>
<comment type="caution">
    <text evidence="5">The sequence shown here is derived from an EMBL/GenBank/DDBJ whole genome shotgun (WGS) entry which is preliminary data.</text>
</comment>
<dbReference type="Gene3D" id="3.30.360.10">
    <property type="entry name" value="Dihydrodipicolinate Reductase, domain 2"/>
    <property type="match status" value="1"/>
</dbReference>
<dbReference type="InterPro" id="IPR036291">
    <property type="entry name" value="NAD(P)-bd_dom_sf"/>
</dbReference>
<keyword evidence="2" id="KW-0560">Oxidoreductase</keyword>
<feature type="domain" description="Gfo/Idh/MocA-like oxidoreductase C-terminal" evidence="4">
    <location>
        <begin position="138"/>
        <end position="355"/>
    </location>
</feature>
<dbReference type="GO" id="GO:0016491">
    <property type="term" value="F:oxidoreductase activity"/>
    <property type="evidence" value="ECO:0007669"/>
    <property type="project" value="UniProtKB-KW"/>
</dbReference>
<dbReference type="PANTHER" id="PTHR43708">
    <property type="entry name" value="CONSERVED EXPRESSED OXIDOREDUCTASE (EUROFUNG)"/>
    <property type="match status" value="1"/>
</dbReference>
<accession>A0A4V4LT32</accession>
<reference evidence="5 6" key="1">
    <citation type="submission" date="2019-03" db="EMBL/GenBank/DDBJ databases">
        <title>Sequencing 23 genomes of Wallemia ichthyophaga.</title>
        <authorList>
            <person name="Gostincar C."/>
        </authorList>
    </citation>
    <scope>NUCLEOTIDE SEQUENCE [LARGE SCALE GENOMIC DNA]</scope>
    <source>
        <strain evidence="5 6">EXF-5753</strain>
    </source>
</reference>